<name>A0A5B8RQH0_9CAUD</name>
<sequence length="76" mass="8908">MFGLNEAEFNIVKRAAKDCVNEIADRIEQKDEKYDRIAAGIICKHYQPISTLLTKTQFIWLAGYLRGRWGKNFDRE</sequence>
<dbReference type="EMBL" id="MN019128">
    <property type="protein sequence ID" value="QEA09695.1"/>
    <property type="molecule type" value="Genomic_DNA"/>
</dbReference>
<evidence type="ECO:0000313" key="1">
    <source>
        <dbReference type="EMBL" id="QEA09695.1"/>
    </source>
</evidence>
<organism evidence="1 2">
    <name type="scientific">Escherichia phage Henu7</name>
    <dbReference type="NCBI Taxonomy" id="2589652"/>
    <lineage>
        <taxon>Viruses</taxon>
        <taxon>Duplodnaviria</taxon>
        <taxon>Heunggongvirae</taxon>
        <taxon>Uroviricota</taxon>
        <taxon>Caudoviricetes</taxon>
        <taxon>Drexlerviridae</taxon>
        <taxon>Tempevirinae</taxon>
        <taxon>Henuseptimavirus</taxon>
        <taxon>Henuseptimavirus henu7</taxon>
    </lineage>
</organism>
<dbReference type="GeneID" id="65053236"/>
<dbReference type="RefSeq" id="YP_010064780.1">
    <property type="nucleotide sequence ID" value="NC_054894.1"/>
</dbReference>
<keyword evidence="2" id="KW-1185">Reference proteome</keyword>
<dbReference type="Proteomes" id="UP000321468">
    <property type="component" value="Genome"/>
</dbReference>
<proteinExistence type="predicted"/>
<dbReference type="KEGG" id="vg:65053236"/>
<evidence type="ECO:0000313" key="2">
    <source>
        <dbReference type="Proteomes" id="UP000321468"/>
    </source>
</evidence>
<protein>
    <submittedName>
        <fullName evidence="1">Uncharacterized protein</fullName>
    </submittedName>
</protein>
<reference evidence="1 2" key="1">
    <citation type="submission" date="2019-06" db="EMBL/GenBank/DDBJ databases">
        <authorList>
            <person name="Li Q."/>
            <person name="Teng T."/>
        </authorList>
    </citation>
    <scope>NUCLEOTIDE SEQUENCE [LARGE SCALE GENOMIC DNA]</scope>
</reference>
<accession>A0A5B8RQH0</accession>